<dbReference type="EMBL" id="JEMT01012542">
    <property type="protein sequence ID" value="EXX75125.1"/>
    <property type="molecule type" value="Genomic_DNA"/>
</dbReference>
<evidence type="ECO:0000256" key="2">
    <source>
        <dbReference type="ARBA" id="ARBA00009530"/>
    </source>
</evidence>
<keyword evidence="3 6" id="KW-0812">Transmembrane</keyword>
<comment type="caution">
    <text evidence="7">The sequence shown here is derived from an EMBL/GenBank/DDBJ whole genome shotgun (WGS) entry which is preliminary data.</text>
</comment>
<dbReference type="OMA" id="HALWVIS"/>
<proteinExistence type="inferred from homology"/>
<organism evidence="7 8">
    <name type="scientific">Rhizophagus irregularis (strain DAOM 197198w)</name>
    <name type="common">Glomus intraradices</name>
    <dbReference type="NCBI Taxonomy" id="1432141"/>
    <lineage>
        <taxon>Eukaryota</taxon>
        <taxon>Fungi</taxon>
        <taxon>Fungi incertae sedis</taxon>
        <taxon>Mucoromycota</taxon>
        <taxon>Glomeromycotina</taxon>
        <taxon>Glomeromycetes</taxon>
        <taxon>Glomerales</taxon>
        <taxon>Glomeraceae</taxon>
        <taxon>Rhizophagus</taxon>
    </lineage>
</organism>
<evidence type="ECO:0000313" key="8">
    <source>
        <dbReference type="Proteomes" id="UP000022910"/>
    </source>
</evidence>
<sequence length="74" mass="8577">MAEYTGWGILAIIMAFFCPPLGVFMKRGCCNLDLCLSILLTILGWLPGVFHAFYIIYKHRKLEERLYSEYSELP</sequence>
<evidence type="ECO:0000313" key="7">
    <source>
        <dbReference type="EMBL" id="EXX75125.1"/>
    </source>
</evidence>
<keyword evidence="8" id="KW-1185">Reference proteome</keyword>
<feature type="transmembrane region" description="Helical" evidence="6">
    <location>
        <begin position="6"/>
        <end position="24"/>
    </location>
</feature>
<accession>A0A015K6G0</accession>
<evidence type="ECO:0000256" key="4">
    <source>
        <dbReference type="ARBA" id="ARBA00022989"/>
    </source>
</evidence>
<dbReference type="Proteomes" id="UP000022910">
    <property type="component" value="Unassembled WGS sequence"/>
</dbReference>
<dbReference type="Pfam" id="PF01679">
    <property type="entry name" value="Pmp3"/>
    <property type="match status" value="1"/>
</dbReference>
<comment type="subcellular location">
    <subcellularLocation>
        <location evidence="1">Membrane</location>
    </subcellularLocation>
</comment>
<gene>
    <name evidence="7" type="ORF">RirG_044430</name>
</gene>
<evidence type="ECO:0000256" key="5">
    <source>
        <dbReference type="ARBA" id="ARBA00023136"/>
    </source>
</evidence>
<comment type="similarity">
    <text evidence="2">Belongs to the UPF0057 (PMP3) family.</text>
</comment>
<dbReference type="InterPro" id="IPR000612">
    <property type="entry name" value="PMP3"/>
</dbReference>
<dbReference type="PANTHER" id="PTHR21659:SF112">
    <property type="entry name" value="PROTEIN SNA2-RELATED"/>
    <property type="match status" value="1"/>
</dbReference>
<dbReference type="STRING" id="1432141.A0A015K6G0"/>
<dbReference type="AlphaFoldDB" id="A0A015K6G0"/>
<dbReference type="HOGENOM" id="CLU_107649_4_1_1"/>
<evidence type="ECO:0000256" key="6">
    <source>
        <dbReference type="SAM" id="Phobius"/>
    </source>
</evidence>
<keyword evidence="4 6" id="KW-1133">Transmembrane helix</keyword>
<dbReference type="OrthoDB" id="2802411at2759"/>
<feature type="transmembrane region" description="Helical" evidence="6">
    <location>
        <begin position="36"/>
        <end position="57"/>
    </location>
</feature>
<protein>
    <submittedName>
        <fullName evidence="7">Uncharacterized protein</fullName>
    </submittedName>
</protein>
<evidence type="ECO:0000256" key="3">
    <source>
        <dbReference type="ARBA" id="ARBA00022692"/>
    </source>
</evidence>
<dbReference type="PANTHER" id="PTHR21659">
    <property type="entry name" value="HYDROPHOBIC PROTEIN RCI2 LOW TEMPERATURE AND SALT RESPONSIVE PROTEIN LTI6 -RELATED"/>
    <property type="match status" value="1"/>
</dbReference>
<dbReference type="GO" id="GO:0016020">
    <property type="term" value="C:membrane"/>
    <property type="evidence" value="ECO:0007669"/>
    <property type="project" value="UniProtKB-SubCell"/>
</dbReference>
<keyword evidence="5 6" id="KW-0472">Membrane</keyword>
<reference evidence="7 8" key="1">
    <citation type="submission" date="2014-02" db="EMBL/GenBank/DDBJ databases">
        <title>Single nucleus genome sequencing reveals high similarity among nuclei of an endomycorrhizal fungus.</title>
        <authorList>
            <person name="Lin K."/>
            <person name="Geurts R."/>
            <person name="Zhang Z."/>
            <person name="Limpens E."/>
            <person name="Saunders D.G."/>
            <person name="Mu D."/>
            <person name="Pang E."/>
            <person name="Cao H."/>
            <person name="Cha H."/>
            <person name="Lin T."/>
            <person name="Zhou Q."/>
            <person name="Shang Y."/>
            <person name="Li Y."/>
            <person name="Ivanov S."/>
            <person name="Sharma T."/>
            <person name="Velzen R.V."/>
            <person name="Ruijter N.D."/>
            <person name="Aanen D.K."/>
            <person name="Win J."/>
            <person name="Kamoun S."/>
            <person name="Bisseling T."/>
            <person name="Huang S."/>
        </authorList>
    </citation>
    <scope>NUCLEOTIDE SEQUENCE [LARGE SCALE GENOMIC DNA]</scope>
    <source>
        <strain evidence="8">DAOM197198w</strain>
    </source>
</reference>
<name>A0A015K6G0_RHIIW</name>
<evidence type="ECO:0000256" key="1">
    <source>
        <dbReference type="ARBA" id="ARBA00004370"/>
    </source>
</evidence>